<feature type="domain" description="F-box" evidence="4">
    <location>
        <begin position="11"/>
        <end position="62"/>
    </location>
</feature>
<dbReference type="InterPro" id="IPR036770">
    <property type="entry name" value="Ankyrin_rpt-contain_sf"/>
</dbReference>
<dbReference type="RefSeq" id="XP_004334715.1">
    <property type="nucleotide sequence ID" value="XM_004334667.1"/>
</dbReference>
<dbReference type="InterPro" id="IPR001810">
    <property type="entry name" value="F-box_dom"/>
</dbReference>
<dbReference type="Gene3D" id="1.25.40.20">
    <property type="entry name" value="Ankyrin repeat-containing domain"/>
    <property type="match status" value="1"/>
</dbReference>
<organism evidence="5 6">
    <name type="scientific">Acanthamoeba castellanii (strain ATCC 30010 / Neff)</name>
    <dbReference type="NCBI Taxonomy" id="1257118"/>
    <lineage>
        <taxon>Eukaryota</taxon>
        <taxon>Amoebozoa</taxon>
        <taxon>Discosea</taxon>
        <taxon>Longamoebia</taxon>
        <taxon>Centramoebida</taxon>
        <taxon>Acanthamoebidae</taxon>
        <taxon>Acanthamoeba</taxon>
    </lineage>
</organism>
<dbReference type="SMART" id="SM00256">
    <property type="entry name" value="FBOX"/>
    <property type="match status" value="1"/>
</dbReference>
<dbReference type="Pfam" id="PF13606">
    <property type="entry name" value="Ank_3"/>
    <property type="match status" value="1"/>
</dbReference>
<feature type="repeat" description="ANK" evidence="3">
    <location>
        <begin position="299"/>
        <end position="333"/>
    </location>
</feature>
<dbReference type="SMART" id="SM00248">
    <property type="entry name" value="ANK"/>
    <property type="match status" value="4"/>
</dbReference>
<dbReference type="PROSITE" id="PS50088">
    <property type="entry name" value="ANK_REPEAT"/>
    <property type="match status" value="3"/>
</dbReference>
<feature type="repeat" description="ANK" evidence="3">
    <location>
        <begin position="266"/>
        <end position="298"/>
    </location>
</feature>
<dbReference type="CDD" id="cd09917">
    <property type="entry name" value="F-box_SF"/>
    <property type="match status" value="1"/>
</dbReference>
<dbReference type="PANTHER" id="PTHR24123:SF33">
    <property type="entry name" value="PROTEIN HOS4"/>
    <property type="match status" value="1"/>
</dbReference>
<dbReference type="InterPro" id="IPR036047">
    <property type="entry name" value="F-box-like_dom_sf"/>
</dbReference>
<name>L8GIA4_ACACF</name>
<protein>
    <submittedName>
        <fullName evidence="5">Fbox domain containing protein</fullName>
    </submittedName>
</protein>
<dbReference type="SUPFAM" id="SSF81383">
    <property type="entry name" value="F-box domain"/>
    <property type="match status" value="1"/>
</dbReference>
<dbReference type="InterPro" id="IPR051165">
    <property type="entry name" value="Multifunctional_ANK_Repeat"/>
</dbReference>
<dbReference type="Pfam" id="PF12796">
    <property type="entry name" value="Ank_2"/>
    <property type="match status" value="1"/>
</dbReference>
<dbReference type="Gene3D" id="1.20.1280.50">
    <property type="match status" value="1"/>
</dbReference>
<dbReference type="PANTHER" id="PTHR24123">
    <property type="entry name" value="ANKYRIN REPEAT-CONTAINING"/>
    <property type="match status" value="1"/>
</dbReference>
<accession>L8GIA4</accession>
<dbReference type="PROSITE" id="PS50297">
    <property type="entry name" value="ANK_REP_REGION"/>
    <property type="match status" value="2"/>
</dbReference>
<dbReference type="STRING" id="1257118.L8GIA4"/>
<evidence type="ECO:0000259" key="4">
    <source>
        <dbReference type="PROSITE" id="PS50181"/>
    </source>
</evidence>
<dbReference type="PROSITE" id="PS50181">
    <property type="entry name" value="FBOX"/>
    <property type="match status" value="1"/>
</dbReference>
<dbReference type="GeneID" id="14913319"/>
<gene>
    <name evidence="5" type="ORF">ACA1_092120</name>
</gene>
<dbReference type="OrthoDB" id="69682at2759"/>
<evidence type="ECO:0000256" key="3">
    <source>
        <dbReference type="PROSITE-ProRule" id="PRU00023"/>
    </source>
</evidence>
<evidence type="ECO:0000256" key="2">
    <source>
        <dbReference type="ARBA" id="ARBA00023043"/>
    </source>
</evidence>
<dbReference type="Pfam" id="PF12937">
    <property type="entry name" value="F-box-like"/>
    <property type="match status" value="1"/>
</dbReference>
<dbReference type="InterPro" id="IPR002110">
    <property type="entry name" value="Ankyrin_rpt"/>
</dbReference>
<reference evidence="5 6" key="1">
    <citation type="journal article" date="2013" name="Genome Biol.">
        <title>Genome of Acanthamoeba castellanii highlights extensive lateral gene transfer and early evolution of tyrosine kinase signaling.</title>
        <authorList>
            <person name="Clarke M."/>
            <person name="Lohan A.J."/>
            <person name="Liu B."/>
            <person name="Lagkouvardos I."/>
            <person name="Roy S."/>
            <person name="Zafar N."/>
            <person name="Bertelli C."/>
            <person name="Schilde C."/>
            <person name="Kianianmomeni A."/>
            <person name="Burglin T.R."/>
            <person name="Frech C."/>
            <person name="Turcotte B."/>
            <person name="Kopec K.O."/>
            <person name="Synnott J.M."/>
            <person name="Choo C."/>
            <person name="Paponov I."/>
            <person name="Finkler A."/>
            <person name="Soon Heng Tan C."/>
            <person name="Hutchins A.P."/>
            <person name="Weinmeier T."/>
            <person name="Rattei T."/>
            <person name="Chu J.S."/>
            <person name="Gimenez G."/>
            <person name="Irimia M."/>
            <person name="Rigden D.J."/>
            <person name="Fitzpatrick D.A."/>
            <person name="Lorenzo-Morales J."/>
            <person name="Bateman A."/>
            <person name="Chiu C.H."/>
            <person name="Tang P."/>
            <person name="Hegemann P."/>
            <person name="Fromm H."/>
            <person name="Raoult D."/>
            <person name="Greub G."/>
            <person name="Miranda-Saavedra D."/>
            <person name="Chen N."/>
            <person name="Nash P."/>
            <person name="Ginger M.L."/>
            <person name="Horn M."/>
            <person name="Schaap P."/>
            <person name="Caler L."/>
            <person name="Loftus B."/>
        </authorList>
    </citation>
    <scope>NUCLEOTIDE SEQUENCE [LARGE SCALE GENOMIC DNA]</scope>
    <source>
        <strain evidence="5 6">Neff</strain>
    </source>
</reference>
<evidence type="ECO:0000313" key="6">
    <source>
        <dbReference type="Proteomes" id="UP000011083"/>
    </source>
</evidence>
<dbReference type="VEuPathDB" id="AmoebaDB:ACA1_092120"/>
<keyword evidence="2 3" id="KW-0040">ANK repeat</keyword>
<dbReference type="SUPFAM" id="SSF48403">
    <property type="entry name" value="Ankyrin repeat"/>
    <property type="match status" value="1"/>
</dbReference>
<dbReference type="AlphaFoldDB" id="L8GIA4"/>
<dbReference type="EMBL" id="KB008103">
    <property type="protein sequence ID" value="ELR12702.1"/>
    <property type="molecule type" value="Genomic_DNA"/>
</dbReference>
<keyword evidence="6" id="KW-1185">Reference proteome</keyword>
<feature type="repeat" description="ANK" evidence="3">
    <location>
        <begin position="335"/>
        <end position="369"/>
    </location>
</feature>
<dbReference type="Proteomes" id="UP000011083">
    <property type="component" value="Unassembled WGS sequence"/>
</dbReference>
<proteinExistence type="predicted"/>
<evidence type="ECO:0000256" key="1">
    <source>
        <dbReference type="ARBA" id="ARBA00022737"/>
    </source>
</evidence>
<dbReference type="KEGG" id="acan:ACA1_092120"/>
<sequence length="629" mass="69638">MADEDHPTEDYSVWGLLPVEVTLQVFSWLDWSDLSRAELVCRRWHATINPASPPGDFLWRTVHEARFGRVQVGPTNRELRLRKKLRDGNNDWRSSCLRCERTRTQHRDHQSARGQDHPSWWAVWSGSEPTVDLVTRHAGVVPATITRAFLLGSPVAVVDILVRRLLGAAAASESEADASLWRIHQLDEVLAQTKASRLERLARSSSELFLMAAEGGHTGLMAFLLGRGSQATRQQLLQATNCKGNTAFLEACDSRRSEVRETTGFGAMSALGLAARRGDVAMVRALLNHGALANGNGKESAIPLCTAVTAEANRRELVEMLLERGADINARNRHNGRTCLHAACRSSRLDCGLIGHLLDKGADPTILAKGWGVVGFLLAHIPSPKANNKRACKAYDEERARVARLLLECGAAAVGSPGLSLVALVLRWERTDSLLYRPSSEDRALDMLDLLLAHGFSIHSEQTDVLAALAPRLPRWVLDKHLRSLQALFDVLEVRLDTGGGASDPVAPVHLFDPARSLHLGTLTELVKHGADINARDSEGRTIAHRYPLEFRDLRAWQRLGLDFSLRDARGRTPAEAYRADRVTQPHTIQAAFAYPSVRHEQEATLKMLATLEVECEQHFRENREKPDG</sequence>
<evidence type="ECO:0000313" key="5">
    <source>
        <dbReference type="EMBL" id="ELR12702.1"/>
    </source>
</evidence>
<keyword evidence="1" id="KW-0677">Repeat</keyword>